<reference evidence="1" key="2">
    <citation type="journal article" date="2015" name="Fish Shellfish Immunol.">
        <title>Early steps in the European eel (Anguilla anguilla)-Vibrio vulnificus interaction in the gills: Role of the RtxA13 toxin.</title>
        <authorList>
            <person name="Callol A."/>
            <person name="Pajuelo D."/>
            <person name="Ebbesson L."/>
            <person name="Teles M."/>
            <person name="MacKenzie S."/>
            <person name="Amaro C."/>
        </authorList>
    </citation>
    <scope>NUCLEOTIDE SEQUENCE</scope>
</reference>
<dbReference type="AlphaFoldDB" id="A0A0E9U2P3"/>
<dbReference type="EMBL" id="GBXM01048501">
    <property type="protein sequence ID" value="JAH60076.1"/>
    <property type="molecule type" value="Transcribed_RNA"/>
</dbReference>
<protein>
    <submittedName>
        <fullName evidence="1">Uncharacterized protein</fullName>
    </submittedName>
</protein>
<accession>A0A0E9U2P3</accession>
<evidence type="ECO:0000313" key="1">
    <source>
        <dbReference type="EMBL" id="JAH60076.1"/>
    </source>
</evidence>
<proteinExistence type="predicted"/>
<reference evidence="1" key="1">
    <citation type="submission" date="2014-11" db="EMBL/GenBank/DDBJ databases">
        <authorList>
            <person name="Amaro Gonzalez C."/>
        </authorList>
    </citation>
    <scope>NUCLEOTIDE SEQUENCE</scope>
</reference>
<name>A0A0E9U2P3_ANGAN</name>
<sequence>MPADLCEPSKKHVKSQKYGGILFLKIGENRYFF</sequence>
<organism evidence="1">
    <name type="scientific">Anguilla anguilla</name>
    <name type="common">European freshwater eel</name>
    <name type="synonym">Muraena anguilla</name>
    <dbReference type="NCBI Taxonomy" id="7936"/>
    <lineage>
        <taxon>Eukaryota</taxon>
        <taxon>Metazoa</taxon>
        <taxon>Chordata</taxon>
        <taxon>Craniata</taxon>
        <taxon>Vertebrata</taxon>
        <taxon>Euteleostomi</taxon>
        <taxon>Actinopterygii</taxon>
        <taxon>Neopterygii</taxon>
        <taxon>Teleostei</taxon>
        <taxon>Anguilliformes</taxon>
        <taxon>Anguillidae</taxon>
        <taxon>Anguilla</taxon>
    </lineage>
</organism>